<dbReference type="RefSeq" id="WP_379870649.1">
    <property type="nucleotide sequence ID" value="NZ_JBHTBH010000004.1"/>
</dbReference>
<evidence type="ECO:0000259" key="1">
    <source>
        <dbReference type="Pfam" id="PF13577"/>
    </source>
</evidence>
<reference evidence="3" key="1">
    <citation type="journal article" date="2019" name="Int. J. Syst. Evol. Microbiol.">
        <title>The Global Catalogue of Microorganisms (GCM) 10K type strain sequencing project: providing services to taxonomists for standard genome sequencing and annotation.</title>
        <authorList>
            <consortium name="The Broad Institute Genomics Platform"/>
            <consortium name="The Broad Institute Genome Sequencing Center for Infectious Disease"/>
            <person name="Wu L."/>
            <person name="Ma J."/>
        </authorList>
    </citation>
    <scope>NUCLEOTIDE SEQUENCE [LARGE SCALE GENOMIC DNA]</scope>
    <source>
        <strain evidence="3">CGMCC 4.7382</strain>
    </source>
</reference>
<name>A0ABW2KG06_9ACTN</name>
<gene>
    <name evidence="2" type="ORF">ACFQRF_09810</name>
</gene>
<feature type="domain" description="SnoaL-like" evidence="1">
    <location>
        <begin position="18"/>
        <end position="139"/>
    </location>
</feature>
<proteinExistence type="predicted"/>
<dbReference type="Proteomes" id="UP001596540">
    <property type="component" value="Unassembled WGS sequence"/>
</dbReference>
<evidence type="ECO:0000313" key="3">
    <source>
        <dbReference type="Proteomes" id="UP001596540"/>
    </source>
</evidence>
<dbReference type="CDD" id="cd00531">
    <property type="entry name" value="NTF2_like"/>
    <property type="match status" value="1"/>
</dbReference>
<organism evidence="2 3">
    <name type="scientific">Marinactinospora rubrisoli</name>
    <dbReference type="NCBI Taxonomy" id="2715399"/>
    <lineage>
        <taxon>Bacteria</taxon>
        <taxon>Bacillati</taxon>
        <taxon>Actinomycetota</taxon>
        <taxon>Actinomycetes</taxon>
        <taxon>Streptosporangiales</taxon>
        <taxon>Nocardiopsidaceae</taxon>
        <taxon>Marinactinospora</taxon>
    </lineage>
</organism>
<sequence>MPDTTTGHDDLARRPRLLEDKEALRALMIRGWRALDRKDWRTWIGCWAEDAVLEFGPWGEIRGSAAIRAKVEEAEAPYPSMQHHLLNLHFEVMGDRAAGVGYMWFVAVTAPGRTDAPYSMGGPYDWEFRRGPDGWLVTRQRLGVWWTGGEDAQGSFG</sequence>
<dbReference type="Gene3D" id="3.10.450.50">
    <property type="match status" value="1"/>
</dbReference>
<evidence type="ECO:0000313" key="2">
    <source>
        <dbReference type="EMBL" id="MFC7328035.1"/>
    </source>
</evidence>
<accession>A0ABW2KG06</accession>
<protein>
    <submittedName>
        <fullName evidence="2">Nuclear transport factor 2 family protein</fullName>
    </submittedName>
</protein>
<dbReference type="InterPro" id="IPR037401">
    <property type="entry name" value="SnoaL-like"/>
</dbReference>
<dbReference type="InterPro" id="IPR032710">
    <property type="entry name" value="NTF2-like_dom_sf"/>
</dbReference>
<dbReference type="SUPFAM" id="SSF54427">
    <property type="entry name" value="NTF2-like"/>
    <property type="match status" value="1"/>
</dbReference>
<comment type="caution">
    <text evidence="2">The sequence shown here is derived from an EMBL/GenBank/DDBJ whole genome shotgun (WGS) entry which is preliminary data.</text>
</comment>
<dbReference type="Pfam" id="PF13577">
    <property type="entry name" value="SnoaL_4"/>
    <property type="match status" value="1"/>
</dbReference>
<keyword evidence="3" id="KW-1185">Reference proteome</keyword>
<dbReference type="EMBL" id="JBHTBH010000004">
    <property type="protein sequence ID" value="MFC7328035.1"/>
    <property type="molecule type" value="Genomic_DNA"/>
</dbReference>